<sequence>MVEIYTSPSCSSCRKAKKWLDEYGIKYIEKNLFVTKITREDIKQILEKTENGFEDIISTRSKAFKENNLDADEMTINELLDFIVENPSVLRRPIIVDKHRLQVGYNDEEIRCFLPRELRNVIYCKNCDNCNCSYVNALERALSDNFIENTSKRN</sequence>
<keyword evidence="4" id="KW-1185">Reference proteome</keyword>
<dbReference type="Gene3D" id="3.40.30.10">
    <property type="entry name" value="Glutaredoxin"/>
    <property type="match status" value="1"/>
</dbReference>
<comment type="similarity">
    <text evidence="1">Belongs to the ArsC family.</text>
</comment>
<evidence type="ECO:0000313" key="2">
    <source>
        <dbReference type="EMBL" id="UUF07012.1"/>
    </source>
</evidence>
<dbReference type="NCBIfam" id="NF002459">
    <property type="entry name" value="PRK01655.1"/>
    <property type="match status" value="1"/>
</dbReference>
<dbReference type="InterPro" id="IPR006504">
    <property type="entry name" value="Tscrpt_reg_Spx/MgsR"/>
</dbReference>
<dbReference type="NCBIfam" id="TIGR01617">
    <property type="entry name" value="arsC_related"/>
    <property type="match status" value="1"/>
</dbReference>
<evidence type="ECO:0000256" key="1">
    <source>
        <dbReference type="PROSITE-ProRule" id="PRU01282"/>
    </source>
</evidence>
<protein>
    <submittedName>
        <fullName evidence="3">Transcriptional regulator Spx</fullName>
    </submittedName>
</protein>
<evidence type="ECO:0000313" key="3">
    <source>
        <dbReference type="EMBL" id="UUF08241.1"/>
    </source>
</evidence>
<evidence type="ECO:0000313" key="4">
    <source>
        <dbReference type="Proteomes" id="UP001058016"/>
    </source>
</evidence>
<dbReference type="AlphaFoldDB" id="A0A9Q9CMT0"/>
<reference evidence="3 4" key="1">
    <citation type="submission" date="2021-03" db="EMBL/GenBank/DDBJ databases">
        <title>Comparative Genomics and Metabolomics in the genus Turicibacter.</title>
        <authorList>
            <person name="Maki J."/>
            <person name="Looft T."/>
        </authorList>
    </citation>
    <scope>NUCLEOTIDE SEQUENCE</scope>
    <source>
        <strain evidence="3">ISU324</strain>
        <strain evidence="2 4">MMM721</strain>
    </source>
</reference>
<dbReference type="Pfam" id="PF03960">
    <property type="entry name" value="ArsC"/>
    <property type="match status" value="1"/>
</dbReference>
<accession>A0A9Q9CMT0</accession>
<dbReference type="EMBL" id="CP071250">
    <property type="protein sequence ID" value="UUF08241.1"/>
    <property type="molecule type" value="Genomic_DNA"/>
</dbReference>
<dbReference type="PROSITE" id="PS51354">
    <property type="entry name" value="GLUTAREDOXIN_2"/>
    <property type="match status" value="1"/>
</dbReference>
<dbReference type="EMBL" id="CP071249">
    <property type="protein sequence ID" value="UUF07012.1"/>
    <property type="molecule type" value="Genomic_DNA"/>
</dbReference>
<gene>
    <name evidence="3" type="primary">spx</name>
    <name evidence="2" type="ORF">J0J69_05815</name>
    <name evidence="3" type="ORF">J0J70_11785</name>
</gene>
<dbReference type="RefSeq" id="WP_055242309.1">
    <property type="nucleotide sequence ID" value="NZ_CP071249.1"/>
</dbReference>
<dbReference type="PROSITE" id="PS51353">
    <property type="entry name" value="ARSC"/>
    <property type="match status" value="1"/>
</dbReference>
<dbReference type="SUPFAM" id="SSF52833">
    <property type="entry name" value="Thioredoxin-like"/>
    <property type="match status" value="1"/>
</dbReference>
<dbReference type="PANTHER" id="PTHR30041">
    <property type="entry name" value="ARSENATE REDUCTASE"/>
    <property type="match status" value="1"/>
</dbReference>
<dbReference type="Proteomes" id="UP001058072">
    <property type="component" value="Chromosome"/>
</dbReference>
<evidence type="ECO:0000313" key="5">
    <source>
        <dbReference type="Proteomes" id="UP001058072"/>
    </source>
</evidence>
<dbReference type="Proteomes" id="UP001058016">
    <property type="component" value="Chromosome"/>
</dbReference>
<name>A0A9Q9CMT0_9FIRM</name>
<dbReference type="CDD" id="cd03032">
    <property type="entry name" value="ArsC_Spx"/>
    <property type="match status" value="1"/>
</dbReference>
<organism evidence="3 5">
    <name type="scientific">Turicibacter bilis</name>
    <dbReference type="NCBI Taxonomy" id="2735723"/>
    <lineage>
        <taxon>Bacteria</taxon>
        <taxon>Bacillati</taxon>
        <taxon>Bacillota</taxon>
        <taxon>Erysipelotrichia</taxon>
        <taxon>Erysipelotrichales</taxon>
        <taxon>Turicibacteraceae</taxon>
        <taxon>Turicibacter</taxon>
    </lineage>
</organism>
<proteinExistence type="inferred from homology"/>
<dbReference type="InterPro" id="IPR036249">
    <property type="entry name" value="Thioredoxin-like_sf"/>
</dbReference>
<dbReference type="InterPro" id="IPR006660">
    <property type="entry name" value="Arsenate_reductase-like"/>
</dbReference>
<dbReference type="PANTHER" id="PTHR30041:SF7">
    <property type="entry name" value="GLOBAL TRANSCRIPTIONAL REGULATOR SPX"/>
    <property type="match status" value="1"/>
</dbReference>